<dbReference type="PROSITE" id="PS50931">
    <property type="entry name" value="HTH_LYSR"/>
    <property type="match status" value="1"/>
</dbReference>
<evidence type="ECO:0000256" key="3">
    <source>
        <dbReference type="ARBA" id="ARBA00023125"/>
    </source>
</evidence>
<keyword evidence="2" id="KW-0805">Transcription regulation</keyword>
<sequence>MVNPQWLRSFAVLADLGNFTRTAEHLNLTQAAVSQHIRNLEQQFGSLLIRHHRHVELTPAGSALLDYFREMERAGRALDARLTAAEQDVGDISLVTPGSIGLALYPLLLDYQQAHTGLTIRHRFAPDTEVLEAVLSNRFEMGILTFKPDNDRIKAERFAEEPLELILPAATPYVGYETLTELGFIDHPDGVGMATRLLSRRYPDAPSVREIQTRGFSNQVSLILEPVSRGLGFTVLPRFARRAFYKQDALQVVECGNPVVDTLWLIYRSEWPLSSRARRVIDELQHRLGVTTRHM</sequence>
<proteinExistence type="inferred from homology"/>
<dbReference type="Pfam" id="PF03466">
    <property type="entry name" value="LysR_substrate"/>
    <property type="match status" value="1"/>
</dbReference>
<organism evidence="6 7">
    <name type="scientific">Pseudomonas putida</name>
    <name type="common">Arthrobacter siderocapsulatus</name>
    <dbReference type="NCBI Taxonomy" id="303"/>
    <lineage>
        <taxon>Bacteria</taxon>
        <taxon>Pseudomonadati</taxon>
        <taxon>Pseudomonadota</taxon>
        <taxon>Gammaproteobacteria</taxon>
        <taxon>Pseudomonadales</taxon>
        <taxon>Pseudomonadaceae</taxon>
        <taxon>Pseudomonas</taxon>
    </lineage>
</organism>
<evidence type="ECO:0000313" key="7">
    <source>
        <dbReference type="Proteomes" id="UP000464480"/>
    </source>
</evidence>
<feature type="domain" description="HTH lysR-type" evidence="5">
    <location>
        <begin position="2"/>
        <end position="58"/>
    </location>
</feature>
<name>A0A6I6Y7M9_PSEPU</name>
<dbReference type="SUPFAM" id="SSF46785">
    <property type="entry name" value="Winged helix' DNA-binding domain"/>
    <property type="match status" value="1"/>
</dbReference>
<evidence type="ECO:0000256" key="1">
    <source>
        <dbReference type="ARBA" id="ARBA00009437"/>
    </source>
</evidence>
<dbReference type="GO" id="GO:0000976">
    <property type="term" value="F:transcription cis-regulatory region binding"/>
    <property type="evidence" value="ECO:0007669"/>
    <property type="project" value="TreeGrafter"/>
</dbReference>
<keyword evidence="4" id="KW-0804">Transcription</keyword>
<comment type="similarity">
    <text evidence="1">Belongs to the LysR transcriptional regulatory family.</text>
</comment>
<dbReference type="Pfam" id="PF00126">
    <property type="entry name" value="HTH_1"/>
    <property type="match status" value="1"/>
</dbReference>
<evidence type="ECO:0000313" key="6">
    <source>
        <dbReference type="EMBL" id="QHG68228.1"/>
    </source>
</evidence>
<dbReference type="Gene3D" id="3.40.190.290">
    <property type="match status" value="1"/>
</dbReference>
<keyword evidence="3" id="KW-0238">DNA-binding</keyword>
<evidence type="ECO:0000259" key="5">
    <source>
        <dbReference type="PROSITE" id="PS50931"/>
    </source>
</evidence>
<dbReference type="PANTHER" id="PTHR30126">
    <property type="entry name" value="HTH-TYPE TRANSCRIPTIONAL REGULATOR"/>
    <property type="match status" value="1"/>
</dbReference>
<dbReference type="CDD" id="cd05466">
    <property type="entry name" value="PBP2_LTTR_substrate"/>
    <property type="match status" value="1"/>
</dbReference>
<dbReference type="GO" id="GO:0003700">
    <property type="term" value="F:DNA-binding transcription factor activity"/>
    <property type="evidence" value="ECO:0007669"/>
    <property type="project" value="InterPro"/>
</dbReference>
<evidence type="ECO:0000256" key="2">
    <source>
        <dbReference type="ARBA" id="ARBA00023015"/>
    </source>
</evidence>
<evidence type="ECO:0000256" key="4">
    <source>
        <dbReference type="ARBA" id="ARBA00023163"/>
    </source>
</evidence>
<dbReference type="SUPFAM" id="SSF53850">
    <property type="entry name" value="Periplasmic binding protein-like II"/>
    <property type="match status" value="1"/>
</dbReference>
<dbReference type="InterPro" id="IPR036390">
    <property type="entry name" value="WH_DNA-bd_sf"/>
</dbReference>
<dbReference type="Proteomes" id="UP000464480">
    <property type="component" value="Chromosome"/>
</dbReference>
<dbReference type="AlphaFoldDB" id="A0A6I6Y7M9"/>
<dbReference type="PRINTS" id="PR00039">
    <property type="entry name" value="HTHLYSR"/>
</dbReference>
<dbReference type="InterPro" id="IPR005119">
    <property type="entry name" value="LysR_subst-bd"/>
</dbReference>
<dbReference type="Gene3D" id="1.10.10.10">
    <property type="entry name" value="Winged helix-like DNA-binding domain superfamily/Winged helix DNA-binding domain"/>
    <property type="match status" value="1"/>
</dbReference>
<dbReference type="InterPro" id="IPR036388">
    <property type="entry name" value="WH-like_DNA-bd_sf"/>
</dbReference>
<protein>
    <submittedName>
        <fullName evidence="6">LysR family transcriptional regulator</fullName>
    </submittedName>
</protein>
<accession>A0A6I6Y7M9</accession>
<dbReference type="EMBL" id="CP026115">
    <property type="protein sequence ID" value="QHG68228.1"/>
    <property type="molecule type" value="Genomic_DNA"/>
</dbReference>
<gene>
    <name evidence="6" type="ORF">C2H86_12385</name>
</gene>
<dbReference type="PANTHER" id="PTHR30126:SF99">
    <property type="entry name" value="TRANSCRIPTIONAL REGULATOR LYSR FAMILY"/>
    <property type="match status" value="1"/>
</dbReference>
<dbReference type="InterPro" id="IPR000847">
    <property type="entry name" value="LysR_HTH_N"/>
</dbReference>
<reference evidence="6 7" key="1">
    <citation type="submission" date="2020-02" db="EMBL/GenBank/DDBJ databases">
        <title>Pseudomonas Putida W5 Complete Genome Assembly.</title>
        <authorList>
            <person name="Yuan Z.-C."/>
            <person name="Shaw G.A."/>
            <person name="Cusano A.D."/>
            <person name="Caddey B.J."/>
            <person name="Weselowski B.J."/>
        </authorList>
    </citation>
    <scope>NUCLEOTIDE SEQUENCE [LARGE SCALE GENOMIC DNA]</scope>
    <source>
        <strain evidence="6 7">W5</strain>
    </source>
</reference>